<dbReference type="AlphaFoldDB" id="A0A0G1MNB6"/>
<evidence type="ECO:0000313" key="1">
    <source>
        <dbReference type="EMBL" id="KKU09659.1"/>
    </source>
</evidence>
<comment type="caution">
    <text evidence="1">The sequence shown here is derived from an EMBL/GenBank/DDBJ whole genome shotgun (WGS) entry which is preliminary data.</text>
</comment>
<dbReference type="EMBL" id="LCLA01000034">
    <property type="protein sequence ID" value="KKU09659.1"/>
    <property type="molecule type" value="Genomic_DNA"/>
</dbReference>
<reference evidence="1 2" key="1">
    <citation type="journal article" date="2015" name="Nature">
        <title>rRNA introns, odd ribosomes, and small enigmatic genomes across a large radiation of phyla.</title>
        <authorList>
            <person name="Brown C.T."/>
            <person name="Hug L.A."/>
            <person name="Thomas B.C."/>
            <person name="Sharon I."/>
            <person name="Castelle C.J."/>
            <person name="Singh A."/>
            <person name="Wilkins M.J."/>
            <person name="Williams K.H."/>
            <person name="Banfield J.F."/>
        </authorList>
    </citation>
    <scope>NUCLEOTIDE SEQUENCE [LARGE SCALE GENOMIC DNA]</scope>
</reference>
<gene>
    <name evidence="1" type="ORF">UX13_C0034G0006</name>
</gene>
<dbReference type="Proteomes" id="UP000034329">
    <property type="component" value="Unassembled WGS sequence"/>
</dbReference>
<organism evidence="1 2">
    <name type="scientific">Candidatus Woesebacteria bacterium GW2011_GWB1_45_5</name>
    <dbReference type="NCBI Taxonomy" id="1618581"/>
    <lineage>
        <taxon>Bacteria</taxon>
        <taxon>Candidatus Woeseibacteriota</taxon>
    </lineage>
</organism>
<sequence length="158" mass="18334">MTAERRSELPRSELNEAAEKLFISLFEKLRKNQGLRDALVLRFMWNPSGLGINYEPDKLKFNYKNRECSLSFRRQALTDRIKIGTQDSEGMEEEVMLWLEYKGVKDATCALFGEVGRGDLERAMVGYRKVDWRGDTPARSYVNSSEAVKKAKEFLQRI</sequence>
<name>A0A0G1MNB6_9BACT</name>
<protein>
    <submittedName>
        <fullName evidence="1">Uncharacterized protein</fullName>
    </submittedName>
</protein>
<proteinExistence type="predicted"/>
<accession>A0A0G1MNB6</accession>
<evidence type="ECO:0000313" key="2">
    <source>
        <dbReference type="Proteomes" id="UP000034329"/>
    </source>
</evidence>